<proteinExistence type="predicted"/>
<feature type="region of interest" description="Disordered" evidence="2">
    <location>
        <begin position="652"/>
        <end position="798"/>
    </location>
</feature>
<dbReference type="Proteomes" id="UP000033647">
    <property type="component" value="Unassembled WGS sequence"/>
</dbReference>
<name>A0A0F4GXY8_9PEZI</name>
<evidence type="ECO:0000313" key="4">
    <source>
        <dbReference type="Proteomes" id="UP000033647"/>
    </source>
</evidence>
<evidence type="ECO:0000256" key="1">
    <source>
        <dbReference type="SAM" id="Coils"/>
    </source>
</evidence>
<feature type="region of interest" description="Disordered" evidence="2">
    <location>
        <begin position="247"/>
        <end position="283"/>
    </location>
</feature>
<dbReference type="STRING" id="1047168.A0A0F4GXY8"/>
<keyword evidence="1" id="KW-0175">Coiled coil</keyword>
<feature type="region of interest" description="Disordered" evidence="2">
    <location>
        <begin position="461"/>
        <end position="482"/>
    </location>
</feature>
<feature type="compositionally biased region" description="Pro residues" evidence="2">
    <location>
        <begin position="740"/>
        <end position="749"/>
    </location>
</feature>
<dbReference type="EMBL" id="LAFY01000067">
    <property type="protein sequence ID" value="KJY02272.1"/>
    <property type="molecule type" value="Genomic_DNA"/>
</dbReference>
<feature type="coiled-coil region" evidence="1">
    <location>
        <begin position="315"/>
        <end position="360"/>
    </location>
</feature>
<organism evidence="3 4">
    <name type="scientific">Zymoseptoria brevis</name>
    <dbReference type="NCBI Taxonomy" id="1047168"/>
    <lineage>
        <taxon>Eukaryota</taxon>
        <taxon>Fungi</taxon>
        <taxon>Dikarya</taxon>
        <taxon>Ascomycota</taxon>
        <taxon>Pezizomycotina</taxon>
        <taxon>Dothideomycetes</taxon>
        <taxon>Dothideomycetidae</taxon>
        <taxon>Mycosphaerellales</taxon>
        <taxon>Mycosphaerellaceae</taxon>
        <taxon>Zymoseptoria</taxon>
    </lineage>
</organism>
<gene>
    <name evidence="3" type="ORF">TI39_contig70g00007</name>
</gene>
<feature type="compositionally biased region" description="Low complexity" evidence="2">
    <location>
        <begin position="684"/>
        <end position="697"/>
    </location>
</feature>
<feature type="compositionally biased region" description="Basic and acidic residues" evidence="2">
    <location>
        <begin position="669"/>
        <end position="683"/>
    </location>
</feature>
<feature type="compositionally biased region" description="Low complexity" evidence="2">
    <location>
        <begin position="560"/>
        <end position="585"/>
    </location>
</feature>
<protein>
    <submittedName>
        <fullName evidence="3">Uncharacterized protein</fullName>
    </submittedName>
</protein>
<feature type="compositionally biased region" description="Basic residues" evidence="2">
    <location>
        <begin position="467"/>
        <end position="477"/>
    </location>
</feature>
<feature type="compositionally biased region" description="Pro residues" evidence="2">
    <location>
        <begin position="719"/>
        <end position="729"/>
    </location>
</feature>
<sequence>MAATGGSALMCLAHIAAPLRRKVKQVFVDYLFPSSDIVVLSQGLPHEHAQSLAPRNPAGDIASALEHFANQLPAPTPTQQVEIVKILQVIRPPPTTTIGELEPRGASCLPVAILFALLALFALSISLSARSKATFAAASYDTAPSKAIHAAVSDDKTAKSSEKKEKKQMSEVFRDLVVRELQDELETQNATHAVGLRLDAARHNREVKDLQQENQNLESKVLSVQQESQSQLQRAQADFAKKLAALEEKSTSHEREVNKLKQENKALEETNRSAEQESNRKLQQAEKECSGRAAKATLAQENEKMVHTLARQEDAARHQKEVEALKEARAEAEEELAESVKDCAEQYDQLIVEKQTLREDRKMLITALTAQKGLKLVSKLARRWYCKTILSRACAAQKAGNDFMEKKINGITAQAELQVRATRERMTQEADRAARKSRFAQLQEIAGEALHAQSVEGFEVPGESKRLARGGKGRSRALHREKDALEDATRVLREELASEKAHSAELHDQLHDPETGYQFRLSEANSMRQQLAQHVEQLQQKVTDLSTKLDRVTAQGGSDENANQKSEEAAAAQAKEVTEQATQTEGFDHKRERGGRRYNRPLYAELKQKDEYITELEGRIKHLENCTKHDLESYRGEDHASDAVGATFAQTRQELQGDNVEPPAVALPRPRDPIQGRRHDMDSHSSACTPASPASTPRGPEPPPNALAGPRQIGCLPLSPAPIPPPNAPIGPQADQSPTSPQPSSPPVTIPTGSRNPHSGPRPSPQSSPASRGPTGQQQRRQGEGMGASRFAPPGFKK</sequence>
<feature type="region of interest" description="Disordered" evidence="2">
    <location>
        <begin position="550"/>
        <end position="599"/>
    </location>
</feature>
<feature type="compositionally biased region" description="Low complexity" evidence="2">
    <location>
        <begin position="730"/>
        <end position="739"/>
    </location>
</feature>
<keyword evidence="4" id="KW-1185">Reference proteome</keyword>
<dbReference type="AlphaFoldDB" id="A0A0F4GXY8"/>
<feature type="compositionally biased region" description="Low complexity" evidence="2">
    <location>
        <begin position="767"/>
        <end position="780"/>
    </location>
</feature>
<accession>A0A0F4GXY8</accession>
<evidence type="ECO:0000313" key="3">
    <source>
        <dbReference type="EMBL" id="KJY02272.1"/>
    </source>
</evidence>
<comment type="caution">
    <text evidence="3">The sequence shown here is derived from an EMBL/GenBank/DDBJ whole genome shotgun (WGS) entry which is preliminary data.</text>
</comment>
<reference evidence="3 4" key="1">
    <citation type="submission" date="2015-03" db="EMBL/GenBank/DDBJ databases">
        <title>RNA-seq based gene annotation and comparative genomics of four Zymoseptoria species reveal species-specific pathogenicity related genes and transposable element activity.</title>
        <authorList>
            <person name="Grandaubert J."/>
            <person name="Bhattacharyya A."/>
            <person name="Stukenbrock E.H."/>
        </authorList>
    </citation>
    <scope>NUCLEOTIDE SEQUENCE [LARGE SCALE GENOMIC DNA]</scope>
    <source>
        <strain evidence="3 4">Zb18110</strain>
    </source>
</reference>
<evidence type="ECO:0000256" key="2">
    <source>
        <dbReference type="SAM" id="MobiDB-lite"/>
    </source>
</evidence>
<dbReference type="OrthoDB" id="10394149at2759"/>